<reference evidence="1" key="1">
    <citation type="submission" date="2021-01" db="EMBL/GenBank/DDBJ databases">
        <title>Whole genome shotgun sequence of Acrocarpospora phusangensis NBRC 108782.</title>
        <authorList>
            <person name="Komaki H."/>
            <person name="Tamura T."/>
        </authorList>
    </citation>
    <scope>NUCLEOTIDE SEQUENCE</scope>
    <source>
        <strain evidence="1">NBRC 108782</strain>
    </source>
</reference>
<evidence type="ECO:0000313" key="2">
    <source>
        <dbReference type="Proteomes" id="UP000640052"/>
    </source>
</evidence>
<organism evidence="1 2">
    <name type="scientific">Acrocarpospora phusangensis</name>
    <dbReference type="NCBI Taxonomy" id="1070424"/>
    <lineage>
        <taxon>Bacteria</taxon>
        <taxon>Bacillati</taxon>
        <taxon>Actinomycetota</taxon>
        <taxon>Actinomycetes</taxon>
        <taxon>Streptosporangiales</taxon>
        <taxon>Streptosporangiaceae</taxon>
        <taxon>Acrocarpospora</taxon>
    </lineage>
</organism>
<gene>
    <name evidence="1" type="ORF">Aph01nite_81110</name>
</gene>
<sequence>MSDLTLPAAVWVTALAVLLALLLAVVLLARAGAAARRLTRMAEARETELAAEARADRLAAEEAAATAEEYDESVATLRAALARAADTAVAGADTDVPSAPRCRVRRRLHLDPQRHRAPEIYRQALSTFRPLMSRGELPTFRAVMKALDCGQRRATTVRAYLAAKLAGDDVTARRVVVDISAARAA</sequence>
<keyword evidence="2" id="KW-1185">Reference proteome</keyword>
<accession>A0A919QJ39</accession>
<evidence type="ECO:0000313" key="1">
    <source>
        <dbReference type="EMBL" id="GIH29801.1"/>
    </source>
</evidence>
<protein>
    <submittedName>
        <fullName evidence="1">Uncharacterized protein</fullName>
    </submittedName>
</protein>
<proteinExistence type="predicted"/>
<dbReference type="RefSeq" id="WP_204046425.1">
    <property type="nucleotide sequence ID" value="NZ_BOOA01000169.1"/>
</dbReference>
<comment type="caution">
    <text evidence="1">The sequence shown here is derived from an EMBL/GenBank/DDBJ whole genome shotgun (WGS) entry which is preliminary data.</text>
</comment>
<dbReference type="Proteomes" id="UP000640052">
    <property type="component" value="Unassembled WGS sequence"/>
</dbReference>
<dbReference type="AlphaFoldDB" id="A0A919QJ39"/>
<dbReference type="EMBL" id="BOOA01000169">
    <property type="protein sequence ID" value="GIH29801.1"/>
    <property type="molecule type" value="Genomic_DNA"/>
</dbReference>
<name>A0A919QJ39_9ACTN</name>